<feature type="binding site" evidence="10">
    <location>
        <position position="401"/>
    </location>
    <ligand>
        <name>substrate</name>
    </ligand>
</feature>
<evidence type="ECO:0000256" key="8">
    <source>
        <dbReference type="ARBA" id="ARBA00023239"/>
    </source>
</evidence>
<dbReference type="Pfam" id="PF02746">
    <property type="entry name" value="MR_MLE_N"/>
    <property type="match status" value="1"/>
</dbReference>
<feature type="binding site" evidence="10">
    <location>
        <position position="190"/>
    </location>
    <ligand>
        <name>substrate</name>
    </ligand>
</feature>
<evidence type="ECO:0000256" key="10">
    <source>
        <dbReference type="PIRSR" id="PIRSR634598-2"/>
    </source>
</evidence>
<keyword evidence="7" id="KW-0460">Magnesium</keyword>
<evidence type="ECO:0000256" key="7">
    <source>
        <dbReference type="ARBA" id="ARBA00022842"/>
    </source>
</evidence>
<dbReference type="InterPro" id="IPR013341">
    <property type="entry name" value="Mandelate_racemase_N_dom"/>
</dbReference>
<dbReference type="InterPro" id="IPR029065">
    <property type="entry name" value="Enolase_C-like"/>
</dbReference>
<dbReference type="Pfam" id="PF13378">
    <property type="entry name" value="MR_MLE_C"/>
    <property type="match status" value="1"/>
</dbReference>
<dbReference type="AlphaFoldDB" id="A0A1U7NUW2"/>
<gene>
    <name evidence="12" type="ORF">BOO71_0011110</name>
</gene>
<dbReference type="GO" id="GO:0046872">
    <property type="term" value="F:metal ion binding"/>
    <property type="evidence" value="ECO:0007669"/>
    <property type="project" value="UniProtKB-KW"/>
</dbReference>
<dbReference type="PANTHER" id="PTHR48080:SF4">
    <property type="entry name" value="GLUCARATE DEHYDRATASE"/>
    <property type="match status" value="1"/>
</dbReference>
<keyword evidence="6" id="KW-0479">Metal-binding</keyword>
<keyword evidence="8" id="KW-0456">Lyase</keyword>
<evidence type="ECO:0000256" key="9">
    <source>
        <dbReference type="PIRSR" id="PIRSR634598-1"/>
    </source>
</evidence>
<feature type="binding site" evidence="10">
    <location>
        <position position="27"/>
    </location>
    <ligand>
        <name>substrate</name>
    </ligand>
</feature>
<dbReference type="InterPro" id="IPR013342">
    <property type="entry name" value="Mandelate_racemase_C"/>
</dbReference>
<feature type="active site" description="Proton acceptor" evidence="9">
    <location>
        <position position="319"/>
    </location>
</feature>
<feature type="binding site" evidence="10">
    <location>
        <position position="146"/>
    </location>
    <ligand>
        <name>substrate</name>
    </ligand>
</feature>
<dbReference type="Proteomes" id="UP000186607">
    <property type="component" value="Unassembled WGS sequence"/>
</dbReference>
<dbReference type="InterPro" id="IPR034598">
    <property type="entry name" value="GlucD-like"/>
</dbReference>
<dbReference type="SFLD" id="SFLDS00001">
    <property type="entry name" value="Enolase"/>
    <property type="match status" value="1"/>
</dbReference>
<dbReference type="CDD" id="cd03323">
    <property type="entry name" value="D-glucarate_dehydratase"/>
    <property type="match status" value="1"/>
</dbReference>
<evidence type="ECO:0000313" key="13">
    <source>
        <dbReference type="Proteomes" id="UP000186607"/>
    </source>
</evidence>
<evidence type="ECO:0000259" key="11">
    <source>
        <dbReference type="SMART" id="SM00922"/>
    </source>
</evidence>
<dbReference type="GO" id="GO:0008872">
    <property type="term" value="F:glucarate dehydratase activity"/>
    <property type="evidence" value="ECO:0007669"/>
    <property type="project" value="UniProtKB-EC"/>
</dbReference>
<dbReference type="OrthoDB" id="9775391at2"/>
<dbReference type="InterPro" id="IPR029017">
    <property type="entry name" value="Enolase-like_N"/>
</dbReference>
<dbReference type="EMBL" id="MSTI01000134">
    <property type="protein sequence ID" value="OLV16695.1"/>
    <property type="molecule type" value="Genomic_DNA"/>
</dbReference>
<dbReference type="EC" id="4.2.1.40" evidence="5"/>
<evidence type="ECO:0000256" key="1">
    <source>
        <dbReference type="ARBA" id="ARBA00001426"/>
    </source>
</evidence>
<comment type="caution">
    <text evidence="12">The sequence shown here is derived from an EMBL/GenBank/DDBJ whole genome shotgun (WGS) entry which is preliminary data.</text>
</comment>
<dbReference type="SUPFAM" id="SSF51604">
    <property type="entry name" value="Enolase C-terminal domain-like"/>
    <property type="match status" value="1"/>
</dbReference>
<keyword evidence="13" id="KW-1185">Reference proteome</keyword>
<dbReference type="STRING" id="249408.BOO71_0011110"/>
<proteinExistence type="inferred from homology"/>
<feature type="active site" description="Proton acceptor" evidence="9">
    <location>
        <position position="192"/>
    </location>
</feature>
<protein>
    <recommendedName>
        <fullName evidence="5">glucarate dehydratase</fullName>
        <ecNumber evidence="5">4.2.1.40</ecNumber>
    </recommendedName>
</protein>
<dbReference type="InterPro" id="IPR034593">
    <property type="entry name" value="DgoD-like"/>
</dbReference>
<feature type="domain" description="Mandelate racemase/muconate lactonizing enzyme C-terminal" evidence="11">
    <location>
        <begin position="170"/>
        <end position="264"/>
    </location>
</feature>
<comment type="similarity">
    <text evidence="4">Belongs to the mandelate racemase/muconate lactonizing enzyme family. GlucD subfamily.</text>
</comment>
<dbReference type="SUPFAM" id="SSF54826">
    <property type="entry name" value="Enolase N-terminal domain-like"/>
    <property type="match status" value="1"/>
</dbReference>
<sequence>MKDTISAVRVTPIAFRDPPLLNAAGIHEPYALRSIIELETASGLIGLGESYGDADTLADLERVAPALIGLDPFLLNELTRRVESLTVNRADTGLNLAPGTHGDKVTMRVVSAFEVACHDLMGQLTGRPVHELLGGKVRDSVPYSAYLFFKYAEHLNSPYQKDDWGEALTPAQVVAQAQRMIGEYGFHSIKLKGGALEPGIEADTVRALAAAFPGMPLRIDPNANWSVDLAVELGEELGSLLEYYEDPTPTLEGMAELHRRTGLPLATNMVVTSAAEFKRNATLNGVQVVLSDHHYWGGLRATQQLAAMCGTFGLGLSMHSNSHLGISLMAMTHLAASVPNLTYACDTHYPWQDEEVVAGGRIKFENGGLKVPDAPGLGVTLDRDALERLHQQYLTCGIRRRDDAGQMRRYDPAFEGLTPRFTARAKV</sequence>
<evidence type="ECO:0000256" key="6">
    <source>
        <dbReference type="ARBA" id="ARBA00022723"/>
    </source>
</evidence>
<evidence type="ECO:0000256" key="2">
    <source>
        <dbReference type="ARBA" id="ARBA00001946"/>
    </source>
</evidence>
<dbReference type="PANTHER" id="PTHR48080">
    <property type="entry name" value="D-GALACTONATE DEHYDRATASE-RELATED"/>
    <property type="match status" value="1"/>
</dbReference>
<comment type="pathway">
    <text evidence="3">Carbohydrate acid metabolism; D-glucarate degradation; 2,5-dioxopentanoate from D-glucarate: step 1/2.</text>
</comment>
<dbReference type="InterPro" id="IPR036849">
    <property type="entry name" value="Enolase-like_C_sf"/>
</dbReference>
<evidence type="ECO:0000256" key="3">
    <source>
        <dbReference type="ARBA" id="ARBA00005183"/>
    </source>
</evidence>
<feature type="binding site" evidence="10">
    <location>
        <position position="100"/>
    </location>
    <ligand>
        <name>substrate</name>
    </ligand>
</feature>
<evidence type="ECO:0000256" key="4">
    <source>
        <dbReference type="ARBA" id="ARBA00009938"/>
    </source>
</evidence>
<feature type="binding site" evidence="10">
    <location>
        <begin position="319"/>
        <end position="321"/>
    </location>
    <ligand>
        <name>substrate</name>
    </ligand>
</feature>
<accession>A0A1U7NUW2</accession>
<organism evidence="12 13">
    <name type="scientific">Deinococcus marmoris</name>
    <dbReference type="NCBI Taxonomy" id="249408"/>
    <lineage>
        <taxon>Bacteria</taxon>
        <taxon>Thermotogati</taxon>
        <taxon>Deinococcota</taxon>
        <taxon>Deinococci</taxon>
        <taxon>Deinococcales</taxon>
        <taxon>Deinococcaceae</taxon>
        <taxon>Deinococcus</taxon>
    </lineage>
</organism>
<feature type="binding site" evidence="10">
    <location>
        <position position="268"/>
    </location>
    <ligand>
        <name>substrate</name>
    </ligand>
</feature>
<dbReference type="Gene3D" id="3.30.390.10">
    <property type="entry name" value="Enolase-like, N-terminal domain"/>
    <property type="match status" value="1"/>
</dbReference>
<dbReference type="RefSeq" id="WP_075835042.1">
    <property type="nucleotide sequence ID" value="NZ_MSTI01000134.1"/>
</dbReference>
<comment type="catalytic activity">
    <reaction evidence="1">
        <text>D-glucarate = 5-dehydro-4-deoxy-D-glucarate + H2O</text>
        <dbReference type="Rhea" id="RHEA:14573"/>
        <dbReference type="ChEBI" id="CHEBI:15377"/>
        <dbReference type="ChEBI" id="CHEBI:30612"/>
        <dbReference type="ChEBI" id="CHEBI:42819"/>
        <dbReference type="EC" id="4.2.1.40"/>
    </reaction>
</comment>
<dbReference type="SMART" id="SM00922">
    <property type="entry name" value="MR_MLE"/>
    <property type="match status" value="1"/>
</dbReference>
<evidence type="ECO:0000256" key="5">
    <source>
        <dbReference type="ARBA" id="ARBA00011973"/>
    </source>
</evidence>
<feature type="binding site" evidence="10">
    <location>
        <begin position="220"/>
        <end position="222"/>
    </location>
    <ligand>
        <name>substrate</name>
    </ligand>
</feature>
<reference evidence="12 13" key="1">
    <citation type="submission" date="2017-01" db="EMBL/GenBank/DDBJ databases">
        <title>Genome Analysis of Deinococcus marmoris KOPRI26562.</title>
        <authorList>
            <person name="Kim J.H."/>
            <person name="Oh H.-M."/>
        </authorList>
    </citation>
    <scope>NUCLEOTIDE SEQUENCE [LARGE SCALE GENOMIC DNA]</scope>
    <source>
        <strain evidence="12 13">KOPRI26562</strain>
    </source>
</reference>
<feature type="binding site" evidence="10">
    <location>
        <position position="348"/>
    </location>
    <ligand>
        <name>substrate</name>
    </ligand>
</feature>
<evidence type="ECO:0000313" key="12">
    <source>
        <dbReference type="EMBL" id="OLV16695.1"/>
    </source>
</evidence>
<dbReference type="SFLD" id="SFLDG00055">
    <property type="entry name" value="glucarate_dehydratase"/>
    <property type="match status" value="1"/>
</dbReference>
<name>A0A1U7NUW2_9DEIO</name>
<comment type="cofactor">
    <cofactor evidence="2">
        <name>Mg(2+)</name>
        <dbReference type="ChEBI" id="CHEBI:18420"/>
    </cofactor>
</comment>
<dbReference type="Gene3D" id="3.20.20.120">
    <property type="entry name" value="Enolase-like C-terminal domain"/>
    <property type="match status" value="1"/>
</dbReference>